<comment type="catalytic activity">
    <reaction evidence="1">
        <text>ATP + protein L-histidine = ADP + protein N-phospho-L-histidine.</text>
        <dbReference type="EC" id="2.7.13.3"/>
    </reaction>
</comment>
<keyword evidence="8" id="KW-0418">Kinase</keyword>
<feature type="transmembrane region" description="Helical" evidence="5">
    <location>
        <begin position="268"/>
        <end position="286"/>
    </location>
</feature>
<dbReference type="EMBL" id="JACBYR010000001">
    <property type="protein sequence ID" value="NYE82839.1"/>
    <property type="molecule type" value="Genomic_DNA"/>
</dbReference>
<name>A0A7Y9ITU9_9BURK</name>
<evidence type="ECO:0000256" key="1">
    <source>
        <dbReference type="ARBA" id="ARBA00000085"/>
    </source>
</evidence>
<dbReference type="SUPFAM" id="SSF52172">
    <property type="entry name" value="CheY-like"/>
    <property type="match status" value="1"/>
</dbReference>
<dbReference type="AlphaFoldDB" id="A0A7Y9ITU9"/>
<gene>
    <name evidence="8" type="ORF">FHW18_002110</name>
</gene>
<dbReference type="Pfam" id="PF00512">
    <property type="entry name" value="HisKA"/>
    <property type="match status" value="1"/>
</dbReference>
<feature type="domain" description="Response regulatory" evidence="7">
    <location>
        <begin position="634"/>
        <end position="750"/>
    </location>
</feature>
<dbReference type="GO" id="GO:0000155">
    <property type="term" value="F:phosphorelay sensor kinase activity"/>
    <property type="evidence" value="ECO:0007669"/>
    <property type="project" value="InterPro"/>
</dbReference>
<dbReference type="Proteomes" id="UP000542125">
    <property type="component" value="Unassembled WGS sequence"/>
</dbReference>
<dbReference type="InterPro" id="IPR003661">
    <property type="entry name" value="HisK_dim/P_dom"/>
</dbReference>
<dbReference type="CDD" id="cd00082">
    <property type="entry name" value="HisKA"/>
    <property type="match status" value="1"/>
</dbReference>
<dbReference type="InterPro" id="IPR005467">
    <property type="entry name" value="His_kinase_dom"/>
</dbReference>
<dbReference type="SMART" id="SM00387">
    <property type="entry name" value="HATPase_c"/>
    <property type="match status" value="1"/>
</dbReference>
<dbReference type="Gene3D" id="3.40.50.2300">
    <property type="match status" value="1"/>
</dbReference>
<dbReference type="Gene3D" id="3.30.565.10">
    <property type="entry name" value="Histidine kinase-like ATPase, C-terminal domain"/>
    <property type="match status" value="1"/>
</dbReference>
<comment type="caution">
    <text evidence="8">The sequence shown here is derived from an EMBL/GenBank/DDBJ whole genome shotgun (WGS) entry which is preliminary data.</text>
</comment>
<proteinExistence type="predicted"/>
<dbReference type="Gene3D" id="3.30.450.20">
    <property type="entry name" value="PAS domain"/>
    <property type="match status" value="1"/>
</dbReference>
<dbReference type="EC" id="2.7.13.3" evidence="2"/>
<dbReference type="PANTHER" id="PTHR43547">
    <property type="entry name" value="TWO-COMPONENT HISTIDINE KINASE"/>
    <property type="match status" value="1"/>
</dbReference>
<dbReference type="PROSITE" id="PS50109">
    <property type="entry name" value="HIS_KIN"/>
    <property type="match status" value="1"/>
</dbReference>
<dbReference type="SUPFAM" id="SSF55874">
    <property type="entry name" value="ATPase domain of HSP90 chaperone/DNA topoisomerase II/histidine kinase"/>
    <property type="match status" value="1"/>
</dbReference>
<dbReference type="PANTHER" id="PTHR43547:SF2">
    <property type="entry name" value="HYBRID SIGNAL TRANSDUCTION HISTIDINE KINASE C"/>
    <property type="match status" value="1"/>
</dbReference>
<dbReference type="InterPro" id="IPR003594">
    <property type="entry name" value="HATPase_dom"/>
</dbReference>
<dbReference type="InterPro" id="IPR001789">
    <property type="entry name" value="Sig_transdc_resp-reg_receiver"/>
</dbReference>
<dbReference type="InterPro" id="IPR036890">
    <property type="entry name" value="HATPase_C_sf"/>
</dbReference>
<dbReference type="PROSITE" id="PS50110">
    <property type="entry name" value="RESPONSE_REGULATORY"/>
    <property type="match status" value="1"/>
</dbReference>
<keyword evidence="5" id="KW-0472">Membrane</keyword>
<reference evidence="8 9" key="1">
    <citation type="submission" date="2020-07" db="EMBL/GenBank/DDBJ databases">
        <title>Genomic Encyclopedia of Type Strains, Phase IV (KMG-V): Genome sequencing to study the core and pangenomes of soil and plant-associated prokaryotes.</title>
        <authorList>
            <person name="Whitman W."/>
        </authorList>
    </citation>
    <scope>NUCLEOTIDE SEQUENCE [LARGE SCALE GENOMIC DNA]</scope>
    <source>
        <strain evidence="8 9">SAS40</strain>
    </source>
</reference>
<feature type="domain" description="Histidine kinase" evidence="6">
    <location>
        <begin position="378"/>
        <end position="593"/>
    </location>
</feature>
<keyword evidence="5" id="KW-0812">Transmembrane</keyword>
<dbReference type="InterPro" id="IPR004358">
    <property type="entry name" value="Sig_transdc_His_kin-like_C"/>
</dbReference>
<evidence type="ECO:0000259" key="6">
    <source>
        <dbReference type="PROSITE" id="PS50109"/>
    </source>
</evidence>
<evidence type="ECO:0000256" key="5">
    <source>
        <dbReference type="SAM" id="Phobius"/>
    </source>
</evidence>
<dbReference type="PRINTS" id="PR00344">
    <property type="entry name" value="BCTRLSENSOR"/>
</dbReference>
<accession>A0A7Y9ITU9</accession>
<dbReference type="CDD" id="cd17580">
    <property type="entry name" value="REC_2_DhkD-like"/>
    <property type="match status" value="1"/>
</dbReference>
<keyword evidence="5" id="KW-1133">Transmembrane helix</keyword>
<evidence type="ECO:0000256" key="3">
    <source>
        <dbReference type="ARBA" id="ARBA00022553"/>
    </source>
</evidence>
<dbReference type="Gene3D" id="1.10.287.130">
    <property type="match status" value="1"/>
</dbReference>
<keyword evidence="9" id="KW-1185">Reference proteome</keyword>
<dbReference type="Pfam" id="PF00072">
    <property type="entry name" value="Response_reg"/>
    <property type="match status" value="1"/>
</dbReference>
<dbReference type="InterPro" id="IPR011006">
    <property type="entry name" value="CheY-like_superfamily"/>
</dbReference>
<dbReference type="Pfam" id="PF02518">
    <property type="entry name" value="HATPase_c"/>
    <property type="match status" value="1"/>
</dbReference>
<sequence>MLFMLVAAGLLPLALLGVWSVNAVYEQQQSDLRRGTLDLSRALSSAVNAEIDSSVAALETLSFHPALAAGNHEEFYAIVRNAVAARPYWVSVLLSDATGKVVFRSSRPFGAVDLNVYDPDSLKRVLAEKRPLLGAVREGGSGTAAIPVRVPVMVGGDVRYVLTAALKPDRIDDILARQNVPSGWAISVSDSSFQRMSRSHDRDQFVGQRLSTSFQQELNAVDTEGITVTANAAGVESIVGFTKLPRWGMSVIVGAPVSSLNQVVSTALFVYAATLALSLLVCLLVAKTIARRIVGGIATLQMHARDLGQGRAVKAQACGIAEFDQLSKSLETASMERLAVEGHRRVLVDNLDRSLRSIRAAMEQAREASAAKDHFLAVLGHELRNPLAPIVSTLDLMDIQGKDVYRRERTILRRQATHLHHLVDDLLDVSRIVQGKMTVEKQPVLLNAVVARAHEAIASTVPKREAPFSLVLPHDPVWVHGDEERLTQLVVNLLINAVRNSAETPISVSLSATASAAMITVTDAGVGMAPDTLTKIFTLFYQAPQSIARSAGGLGLGLSIARSIVHLHEGHISASSDGLGLGSKFRIDLPLLARHNVPPQPESTRHLYLNPYTTVQPHSEQAADRYTPPVTPARILVIDDNVDAATTIAEALTASGHEVRIRHTASECLSILPAYQPDVALLDIGLPDMDGLNLAQLIRASGQFPNLVLIAITGYGQKEDVERAMHAGFDQHMTKPVPIGELLARVDVLQQLRGRSEQAVPADDWLPPG</sequence>
<evidence type="ECO:0000313" key="8">
    <source>
        <dbReference type="EMBL" id="NYE82839.1"/>
    </source>
</evidence>
<dbReference type="SMART" id="SM00388">
    <property type="entry name" value="HisKA"/>
    <property type="match status" value="1"/>
</dbReference>
<evidence type="ECO:0000256" key="2">
    <source>
        <dbReference type="ARBA" id="ARBA00012438"/>
    </source>
</evidence>
<evidence type="ECO:0000259" key="7">
    <source>
        <dbReference type="PROSITE" id="PS50110"/>
    </source>
</evidence>
<evidence type="ECO:0000256" key="4">
    <source>
        <dbReference type="PROSITE-ProRule" id="PRU00169"/>
    </source>
</evidence>
<dbReference type="SMART" id="SM00448">
    <property type="entry name" value="REC"/>
    <property type="match status" value="1"/>
</dbReference>
<keyword evidence="8" id="KW-0808">Transferase</keyword>
<feature type="modified residue" description="4-aspartylphosphate" evidence="4">
    <location>
        <position position="683"/>
    </location>
</feature>
<keyword evidence="3 4" id="KW-0597">Phosphoprotein</keyword>
<evidence type="ECO:0000313" key="9">
    <source>
        <dbReference type="Proteomes" id="UP000542125"/>
    </source>
</evidence>
<protein>
    <recommendedName>
        <fullName evidence="2">histidine kinase</fullName>
        <ecNumber evidence="2">2.7.13.3</ecNumber>
    </recommendedName>
</protein>
<organism evidence="8 9">
    <name type="scientific">Pigmentiphaga litoralis</name>
    <dbReference type="NCBI Taxonomy" id="516702"/>
    <lineage>
        <taxon>Bacteria</taxon>
        <taxon>Pseudomonadati</taxon>
        <taxon>Pseudomonadota</taxon>
        <taxon>Betaproteobacteria</taxon>
        <taxon>Burkholderiales</taxon>
        <taxon>Alcaligenaceae</taxon>
        <taxon>Pigmentiphaga</taxon>
    </lineage>
</organism>
<dbReference type="SUPFAM" id="SSF47384">
    <property type="entry name" value="Homodimeric domain of signal transducing histidine kinase"/>
    <property type="match status" value="1"/>
</dbReference>
<dbReference type="InterPro" id="IPR036097">
    <property type="entry name" value="HisK_dim/P_sf"/>
</dbReference>